<gene>
    <name evidence="2" type="ORF">FSP39_007966</name>
</gene>
<comment type="caution">
    <text evidence="2">The sequence shown here is derived from an EMBL/GenBank/DDBJ whole genome shotgun (WGS) entry which is preliminary data.</text>
</comment>
<dbReference type="AlphaFoldDB" id="A0AA88XZC1"/>
<dbReference type="Pfam" id="PF13966">
    <property type="entry name" value="zf-RVT"/>
    <property type="match status" value="1"/>
</dbReference>
<proteinExistence type="predicted"/>
<organism evidence="2 3">
    <name type="scientific">Pinctada imbricata</name>
    <name type="common">Atlantic pearl-oyster</name>
    <name type="synonym">Pinctada martensii</name>
    <dbReference type="NCBI Taxonomy" id="66713"/>
    <lineage>
        <taxon>Eukaryota</taxon>
        <taxon>Metazoa</taxon>
        <taxon>Spiralia</taxon>
        <taxon>Lophotrochozoa</taxon>
        <taxon>Mollusca</taxon>
        <taxon>Bivalvia</taxon>
        <taxon>Autobranchia</taxon>
        <taxon>Pteriomorphia</taxon>
        <taxon>Pterioida</taxon>
        <taxon>Pterioidea</taxon>
        <taxon>Pteriidae</taxon>
        <taxon>Pinctada</taxon>
    </lineage>
</organism>
<feature type="domain" description="Reverse transcriptase" evidence="1">
    <location>
        <begin position="212"/>
        <end position="483"/>
    </location>
</feature>
<dbReference type="SUPFAM" id="SSF56672">
    <property type="entry name" value="DNA/RNA polymerases"/>
    <property type="match status" value="1"/>
</dbReference>
<accession>A0AA88XZC1</accession>
<dbReference type="EMBL" id="VSWD01000008">
    <property type="protein sequence ID" value="KAK3094930.1"/>
    <property type="molecule type" value="Genomic_DNA"/>
</dbReference>
<dbReference type="PANTHER" id="PTHR31635:SF196">
    <property type="entry name" value="REVERSE TRANSCRIPTASE DOMAIN-CONTAINING PROTEIN-RELATED"/>
    <property type="match status" value="1"/>
</dbReference>
<protein>
    <recommendedName>
        <fullName evidence="1">Reverse transcriptase domain-containing protein</fullName>
    </recommendedName>
</protein>
<name>A0AA88XZC1_PINIB</name>
<evidence type="ECO:0000259" key="1">
    <source>
        <dbReference type="PROSITE" id="PS50878"/>
    </source>
</evidence>
<dbReference type="CDD" id="cd01650">
    <property type="entry name" value="RT_nLTR_like"/>
    <property type="match status" value="1"/>
</dbReference>
<dbReference type="Proteomes" id="UP001186944">
    <property type="component" value="Unassembled WGS sequence"/>
</dbReference>
<reference evidence="2" key="1">
    <citation type="submission" date="2019-08" db="EMBL/GenBank/DDBJ databases">
        <title>The improved chromosome-level genome for the pearl oyster Pinctada fucata martensii using PacBio sequencing and Hi-C.</title>
        <authorList>
            <person name="Zheng Z."/>
        </authorList>
    </citation>
    <scope>NUCLEOTIDE SEQUENCE</scope>
    <source>
        <strain evidence="2">ZZ-2019</strain>
        <tissue evidence="2">Adductor muscle</tissue>
    </source>
</reference>
<evidence type="ECO:0000313" key="3">
    <source>
        <dbReference type="Proteomes" id="UP001186944"/>
    </source>
</evidence>
<dbReference type="PROSITE" id="PS50878">
    <property type="entry name" value="RT_POL"/>
    <property type="match status" value="1"/>
</dbReference>
<dbReference type="InterPro" id="IPR043502">
    <property type="entry name" value="DNA/RNA_pol_sf"/>
</dbReference>
<sequence>MCLDLWDHFKECVKDFTSQYCKEKAQTRRQVIRTLEREYHKLQFFEKSNPGQYIDRIRAIKDKIKEIETDNYKGAKIRSKADNLNSDENLSNFFFRKETKRARQKLITKIRTESSELGTTGEILGAFRDFYQNLYTSEEIDDDLVDFFLSDVPTLDDEDRELCEGQITKEEVWNALKAMENNKSPGCDGLTKEFYYTFFDIIGERLVEVANMVFETGSLSETQKLGYITLLLKDKSHSDNVKYYRPISLLNVDYKIISKVITNRVGLVMDKLVHKDQTCAVRGRSIFDNLHMLRDIQNYCEQKDSPVAFICLDQEKAFDRVNYSFMFRTLSAFNFGPSLIKWVNILYHDIKSSVIVNSTISEPFRLTRGVRQGCSLSPLLYVLLLEPFAKKVREDSDIVGVKLPGSPESVKLSMYADDSTGICSTEKSIEKLLFWSNHYGKASGSKLALFKTKGLWLGKWKTRSDHPFGISWVDSTKILGIPFGAKLTLDDIWQPVLQKFQKTLNLWQQRRLSLKEKSLVVNSLACSKIWYTGTLVQLPDYYVKQFERAIFHFVWQSKSEPLRRTVAYRSFLSGGLNLIHVKTKVQALHIKHLLTFVLNPQHTDKQHFTFVNYWLGLSLRHLAPQLQDNSIPHSDTNPAFYSTCLRELRRFLDFDPLVSTNMQDFNVKTIYTFLISHYVTEPNIFTAFPSIEFDSVFKLLNAKTIEKFSFDTSFRLIHEILPVNYRMYRFNIYSSNICTFCKADVETITHLFAECPCIKSLLSILQSWLNVMSEGNFSHVSIDNLRLFDLPSIPSADTRRTILYLITQYIHTVWSYRCTVKFNKKTFSSRTLMYKYISQVRLRIQADHYRYPFSKFEQSWIFSTNNIFVTDDTDEQTLHLNLPL</sequence>
<evidence type="ECO:0000313" key="2">
    <source>
        <dbReference type="EMBL" id="KAK3094930.1"/>
    </source>
</evidence>
<dbReference type="Pfam" id="PF00078">
    <property type="entry name" value="RVT_1"/>
    <property type="match status" value="1"/>
</dbReference>
<dbReference type="InterPro" id="IPR026960">
    <property type="entry name" value="RVT-Znf"/>
</dbReference>
<dbReference type="InterPro" id="IPR000477">
    <property type="entry name" value="RT_dom"/>
</dbReference>
<dbReference type="PANTHER" id="PTHR31635">
    <property type="entry name" value="REVERSE TRANSCRIPTASE DOMAIN-CONTAINING PROTEIN-RELATED"/>
    <property type="match status" value="1"/>
</dbReference>
<keyword evidence="3" id="KW-1185">Reference proteome</keyword>